<keyword evidence="1" id="KW-1133">Transmembrane helix</keyword>
<dbReference type="EMBL" id="JACHMN010000003">
    <property type="protein sequence ID" value="MBB5873456.1"/>
    <property type="molecule type" value="Genomic_DNA"/>
</dbReference>
<proteinExistence type="predicted"/>
<comment type="caution">
    <text evidence="2">The sequence shown here is derived from an EMBL/GenBank/DDBJ whole genome shotgun (WGS) entry which is preliminary data.</text>
</comment>
<evidence type="ECO:0000313" key="2">
    <source>
        <dbReference type="EMBL" id="MBB5873456.1"/>
    </source>
</evidence>
<dbReference type="RefSeq" id="WP_184844704.1">
    <property type="nucleotide sequence ID" value="NZ_JACHMN010000003.1"/>
</dbReference>
<sequence>MERTLRPALPIRTELLILEYEQLKEEQRQRITSRDNLVYATLVAVGAIGAAALQTGLHNLLLLLPPVCIILGWTHASNDRKVWEIGGYIRRSLISQLAGSPHATGLFGWEAEHRAIGGYRLRRTIHTVITVVTFCGPGIVAMLMSWSTIATSPAMAALVIVEIAALAGLGHQVLTNVDSRPDTAHEPG</sequence>
<feature type="transmembrane region" description="Helical" evidence="1">
    <location>
        <begin position="37"/>
        <end position="54"/>
    </location>
</feature>
<keyword evidence="1" id="KW-0472">Membrane</keyword>
<feature type="transmembrane region" description="Helical" evidence="1">
    <location>
        <begin position="124"/>
        <end position="146"/>
    </location>
</feature>
<evidence type="ECO:0000313" key="3">
    <source>
        <dbReference type="Proteomes" id="UP000587527"/>
    </source>
</evidence>
<name>A0A841C0S7_9ACTN</name>
<dbReference type="AlphaFoldDB" id="A0A841C0S7"/>
<evidence type="ECO:0000256" key="1">
    <source>
        <dbReference type="SAM" id="Phobius"/>
    </source>
</evidence>
<protein>
    <submittedName>
        <fullName evidence="2">Uncharacterized protein</fullName>
    </submittedName>
</protein>
<keyword evidence="1" id="KW-0812">Transmembrane</keyword>
<gene>
    <name evidence="2" type="ORF">F4553_006890</name>
</gene>
<accession>A0A841C0S7</accession>
<keyword evidence="3" id="KW-1185">Reference proteome</keyword>
<dbReference type="Proteomes" id="UP000587527">
    <property type="component" value="Unassembled WGS sequence"/>
</dbReference>
<feature type="transmembrane region" description="Helical" evidence="1">
    <location>
        <begin position="152"/>
        <end position="170"/>
    </location>
</feature>
<organism evidence="2 3">
    <name type="scientific">Allocatelliglobosispora scoriae</name>
    <dbReference type="NCBI Taxonomy" id="643052"/>
    <lineage>
        <taxon>Bacteria</taxon>
        <taxon>Bacillati</taxon>
        <taxon>Actinomycetota</taxon>
        <taxon>Actinomycetes</taxon>
        <taxon>Micromonosporales</taxon>
        <taxon>Micromonosporaceae</taxon>
        <taxon>Allocatelliglobosispora</taxon>
    </lineage>
</organism>
<reference evidence="2 3" key="1">
    <citation type="submission" date="2020-08" db="EMBL/GenBank/DDBJ databases">
        <title>Sequencing the genomes of 1000 actinobacteria strains.</title>
        <authorList>
            <person name="Klenk H.-P."/>
        </authorList>
    </citation>
    <scope>NUCLEOTIDE SEQUENCE [LARGE SCALE GENOMIC DNA]</scope>
    <source>
        <strain evidence="2 3">DSM 45362</strain>
    </source>
</reference>